<dbReference type="Proteomes" id="UP000235392">
    <property type="component" value="Unassembled WGS sequence"/>
</dbReference>
<feature type="compositionally biased region" description="Basic and acidic residues" evidence="1">
    <location>
        <begin position="991"/>
        <end position="1001"/>
    </location>
</feature>
<comment type="caution">
    <text evidence="2">The sequence shown here is derived from an EMBL/GenBank/DDBJ whole genome shotgun (WGS) entry which is preliminary data.</text>
</comment>
<feature type="region of interest" description="Disordered" evidence="1">
    <location>
        <begin position="1025"/>
        <end position="1082"/>
    </location>
</feature>
<feature type="region of interest" description="Disordered" evidence="1">
    <location>
        <begin position="304"/>
        <end position="352"/>
    </location>
</feature>
<feature type="compositionally biased region" description="Polar residues" evidence="1">
    <location>
        <begin position="965"/>
        <end position="989"/>
    </location>
</feature>
<feature type="compositionally biased region" description="Polar residues" evidence="1">
    <location>
        <begin position="193"/>
        <end position="204"/>
    </location>
</feature>
<feature type="region of interest" description="Disordered" evidence="1">
    <location>
        <begin position="252"/>
        <end position="274"/>
    </location>
</feature>
<protein>
    <submittedName>
        <fullName evidence="2">Uncharacterized protein</fullName>
    </submittedName>
</protein>
<feature type="compositionally biased region" description="Polar residues" evidence="1">
    <location>
        <begin position="1025"/>
        <end position="1038"/>
    </location>
</feature>
<feature type="region of interest" description="Disordered" evidence="1">
    <location>
        <begin position="1207"/>
        <end position="1234"/>
    </location>
</feature>
<evidence type="ECO:0000256" key="1">
    <source>
        <dbReference type="SAM" id="MobiDB-lite"/>
    </source>
</evidence>
<organism evidence="2 3">
    <name type="scientific">Puccinia coronata f. sp. avenae</name>
    <dbReference type="NCBI Taxonomy" id="200324"/>
    <lineage>
        <taxon>Eukaryota</taxon>
        <taxon>Fungi</taxon>
        <taxon>Dikarya</taxon>
        <taxon>Basidiomycota</taxon>
        <taxon>Pucciniomycotina</taxon>
        <taxon>Pucciniomycetes</taxon>
        <taxon>Pucciniales</taxon>
        <taxon>Pucciniaceae</taxon>
        <taxon>Puccinia</taxon>
    </lineage>
</organism>
<feature type="region of interest" description="Disordered" evidence="1">
    <location>
        <begin position="1114"/>
        <end position="1140"/>
    </location>
</feature>
<evidence type="ECO:0000313" key="3">
    <source>
        <dbReference type="Proteomes" id="UP000235392"/>
    </source>
</evidence>
<proteinExistence type="predicted"/>
<evidence type="ECO:0000313" key="2">
    <source>
        <dbReference type="EMBL" id="PLW04942.1"/>
    </source>
</evidence>
<feature type="compositionally biased region" description="Low complexity" evidence="1">
    <location>
        <begin position="1211"/>
        <end position="1234"/>
    </location>
</feature>
<name>A0A2N5RVH1_9BASI</name>
<gene>
    <name evidence="2" type="ORF">PCASD_25868</name>
</gene>
<feature type="compositionally biased region" description="Low complexity" evidence="1">
    <location>
        <begin position="949"/>
        <end position="964"/>
    </location>
</feature>
<feature type="compositionally biased region" description="Polar residues" evidence="1">
    <location>
        <begin position="1002"/>
        <end position="1012"/>
    </location>
</feature>
<feature type="compositionally biased region" description="Pro residues" evidence="1">
    <location>
        <begin position="322"/>
        <end position="331"/>
    </location>
</feature>
<sequence>MTDAIPLCYLPPSLEYPAPYHSHLPSTALSEFVNRGQTPNRSDGSSHLSVKEAEGLSPAPLANGLYTTDVISNSTDSSPATSITSPSHRPLECIAVAPLPVSLGGSYEIPSHLGSPVALTDPEGLVARLSFPLLHSSPIQETFDLPSERPLAHNRRSRWLSTNPRPSAPQELGRELPIQESVAPIMPRLKGHQCTNSTTSTTGSRLKHGDNSLSRLKSTVFASMNKSEPNLMNSGSERPACDIPPKPRIVAPPKTLLPEPQLSSSSGKASRGDMMQEDISARNNHSGYHPSIRSIFHQTSKRISEFTSRLSGPSFPLQASHAPPPPLPNTLPPVLSSPEMVDGPQHSSIHPTPQVAPQVALLPLQRTSHHQEELPVISQPAPSEDDHQPSSKVKRSNARVHSPNFYQSLKSRWKPDSLPTEEPLSDIPAIPLFRDPSKRHSNFQKLILEQENQLRSATNPAPLADGQMAETLGGFLFPKLAPSRGPTERVEDCSEGKDAGAIGDCHRIGQPSSQPNLTASASVLVVASTLNRQSNLADPSPNPPEDKSCKSNFTASPMRVDFSAPTAKLPALPAVLTEPEQILAGCDGIESPSAKNQYPHLQECATQPSVNEPAISSSIPETESSLISQTFRLSTEVPSRSKAVGHIQAPASDFSESDHIAIAEGLHHKRHLTFAARRSSISMVLKRPESLNASTPVLFQGIWERELEENERKWKRLARMSGSQSSSHYSIESCPEKEVSFQRYSVRSSVVTGCPTRHSSSITAEHVTTKLGQNLSQHGADNHPKSQTQSDTLDQVWDSFKCDAELSLSDITCDDNLGSSGETSQPDLPDLHQITFDTDFDRVLAFQNSETPEPGSKSAKPIGLGLFHSCEPSVGSTSLAQEEYSPITNVKLKKLSLLANRTSLGSSGGSRDRRRRPERILTPNLTAANHVEENAGSLDLALLDAFPAPPRSHCSSQSPSPSHSLLKSTDPQRISQTDSTNAPASQGSQVAHDRPCIEHGDASSQSRCQSATRNSAKGLISFTLTSFSNRPRAQTSARTPVPPPLNLRATPSHNPTHRRRTMTSHLDNRGKSGPETAPPMPSLLVPNTAPLASTTPLSDDHDGIAVNAAALDTSRPSLPNETKISRGFTGGMTPKRPSLLIRPSLRSPHRIGVRMGQFRTGEASLSPKLNSPFSPGISSPPTQSCLHVIQPPLSSLHHVIEQTGCLSSPHASFGSSTGTASSSSTVPSPATPTSLRMTYNSRIPSVPMYNASGFSSGLKSPIKSTHSDNLRYVMINQTPKYSGGARATPDTIKASRIYKPEMLDSTPLSESSEQVSYGMAL</sequence>
<feature type="region of interest" description="Disordered" evidence="1">
    <location>
        <begin position="949"/>
        <end position="1012"/>
    </location>
</feature>
<accession>A0A2N5RVH1</accession>
<feature type="region of interest" description="Disordered" evidence="1">
    <location>
        <begin position="155"/>
        <end position="211"/>
    </location>
</feature>
<feature type="region of interest" description="Disordered" evidence="1">
    <location>
        <begin position="902"/>
        <end position="925"/>
    </location>
</feature>
<reference evidence="2 3" key="1">
    <citation type="submission" date="2017-11" db="EMBL/GenBank/DDBJ databases">
        <title>De novo assembly and phasing of dikaryotic genomes from two isolates of Puccinia coronata f. sp. avenae, the causal agent of oat crown rust.</title>
        <authorList>
            <person name="Miller M.E."/>
            <person name="Zhang Y."/>
            <person name="Omidvar V."/>
            <person name="Sperschneider J."/>
            <person name="Schwessinger B."/>
            <person name="Raley C."/>
            <person name="Palmer J.M."/>
            <person name="Garnica D."/>
            <person name="Upadhyaya N."/>
            <person name="Rathjen J."/>
            <person name="Taylor J.M."/>
            <person name="Park R.F."/>
            <person name="Dodds P.N."/>
            <person name="Hirsch C.D."/>
            <person name="Kianian S.F."/>
            <person name="Figueroa M."/>
        </authorList>
    </citation>
    <scope>NUCLEOTIDE SEQUENCE [LARGE SCALE GENOMIC DNA]</scope>
    <source>
        <strain evidence="2">12SD80</strain>
    </source>
</reference>
<dbReference type="EMBL" id="PGCI01001433">
    <property type="protein sequence ID" value="PLW04942.1"/>
    <property type="molecule type" value="Genomic_DNA"/>
</dbReference>
<feature type="region of interest" description="Disordered" evidence="1">
    <location>
        <begin position="367"/>
        <end position="401"/>
    </location>
</feature>